<evidence type="ECO:0008006" key="3">
    <source>
        <dbReference type="Google" id="ProtNLM"/>
    </source>
</evidence>
<evidence type="ECO:0000313" key="2">
    <source>
        <dbReference type="Proteomes" id="UP001321492"/>
    </source>
</evidence>
<dbReference type="EMBL" id="JASJEV010000001">
    <property type="protein sequence ID" value="MDJ1156800.1"/>
    <property type="molecule type" value="Genomic_DNA"/>
</dbReference>
<accession>A0ABT7ABR1</accession>
<gene>
    <name evidence="1" type="ORF">QNA08_00890</name>
</gene>
<proteinExistence type="predicted"/>
<reference evidence="1 2" key="1">
    <citation type="submission" date="2023-05" db="EMBL/GenBank/DDBJ databases">
        <title>Chelatococcus sp. nov., a moderately thermophilic bacterium isolated from hot spring microbial mat.</title>
        <authorList>
            <person name="Hu C.-J."/>
            <person name="Li W.-J."/>
        </authorList>
    </citation>
    <scope>NUCLEOTIDE SEQUENCE [LARGE SCALE GENOMIC DNA]</scope>
    <source>
        <strain evidence="1 2">SYSU G07232</strain>
    </source>
</reference>
<keyword evidence="2" id="KW-1185">Reference proteome</keyword>
<dbReference type="Proteomes" id="UP001321492">
    <property type="component" value="Unassembled WGS sequence"/>
</dbReference>
<comment type="caution">
    <text evidence="1">The sequence shown here is derived from an EMBL/GenBank/DDBJ whole genome shotgun (WGS) entry which is preliminary data.</text>
</comment>
<name>A0ABT7ABR1_9HYPH</name>
<organism evidence="1 2">
    <name type="scientific">Chelatococcus albus</name>
    <dbReference type="NCBI Taxonomy" id="3047466"/>
    <lineage>
        <taxon>Bacteria</taxon>
        <taxon>Pseudomonadati</taxon>
        <taxon>Pseudomonadota</taxon>
        <taxon>Alphaproteobacteria</taxon>
        <taxon>Hyphomicrobiales</taxon>
        <taxon>Chelatococcaceae</taxon>
        <taxon>Chelatococcus</taxon>
    </lineage>
</organism>
<evidence type="ECO:0000313" key="1">
    <source>
        <dbReference type="EMBL" id="MDJ1156800.1"/>
    </source>
</evidence>
<sequence length="113" mass="12056">MIALAVTLSAVHASWTGVVAFPRNEMSSTMSMDTAMSMDGAMSADCEEEAAGCQAKQPDCLALTQCAAKCFKVVRLEVPHVATVVPTRALYRRHGPEQIVSLALPPEPDPPRS</sequence>
<protein>
    <recommendedName>
        <fullName evidence="3">WAP domain-containing protein</fullName>
    </recommendedName>
</protein>